<sequence>MFLLAQGRYSKSSVITSPNQLNVSYKGVNNDLYPAIAQKKLAKLEFRHKDYCIFHPNKPE</sequence>
<organism evidence="1 2">
    <name type="scientific">Nostoc favosum CHAB5714</name>
    <dbReference type="NCBI Taxonomy" id="2780399"/>
    <lineage>
        <taxon>Bacteria</taxon>
        <taxon>Bacillati</taxon>
        <taxon>Cyanobacteriota</taxon>
        <taxon>Cyanophyceae</taxon>
        <taxon>Nostocales</taxon>
        <taxon>Nostocaceae</taxon>
        <taxon>Nostoc</taxon>
        <taxon>Nostoc favosum</taxon>
    </lineage>
</organism>
<comment type="caution">
    <text evidence="1">The sequence shown here is derived from an EMBL/GenBank/DDBJ whole genome shotgun (WGS) entry which is preliminary data.</text>
</comment>
<dbReference type="EMBL" id="JAIVFQ010000074">
    <property type="protein sequence ID" value="MCC5603337.1"/>
    <property type="molecule type" value="Genomic_DNA"/>
</dbReference>
<name>A0ABS8IIL5_9NOSO</name>
<evidence type="ECO:0000313" key="2">
    <source>
        <dbReference type="Proteomes" id="UP001199525"/>
    </source>
</evidence>
<evidence type="ECO:0000313" key="1">
    <source>
        <dbReference type="EMBL" id="MCC5603337.1"/>
    </source>
</evidence>
<protein>
    <submittedName>
        <fullName evidence="1">Uncharacterized protein</fullName>
    </submittedName>
</protein>
<reference evidence="1 2" key="1">
    <citation type="journal article" date="2021" name="Microorganisms">
        <title>Genome Evolution of Filamentous Cyanobacterium Nostoc Species: From Facultative Symbiosis to Free Living.</title>
        <authorList>
            <person name="Huo D."/>
            <person name="Li H."/>
            <person name="Cai F."/>
            <person name="Guo X."/>
            <person name="Qiao Z."/>
            <person name="Wang W."/>
            <person name="Yu G."/>
            <person name="Li R."/>
        </authorList>
    </citation>
    <scope>NUCLEOTIDE SEQUENCE [LARGE SCALE GENOMIC DNA]</scope>
    <source>
        <strain evidence="1 2">CHAB 5714</strain>
    </source>
</reference>
<dbReference type="Proteomes" id="UP001199525">
    <property type="component" value="Unassembled WGS sequence"/>
</dbReference>
<accession>A0ABS8IIL5</accession>
<gene>
    <name evidence="1" type="ORF">LC586_30135</name>
</gene>
<keyword evidence="2" id="KW-1185">Reference proteome</keyword>
<proteinExistence type="predicted"/>